<accession>A0A7L4UPX0</accession>
<dbReference type="AlphaFoldDB" id="A0A7L4UPX0"/>
<keyword evidence="2" id="KW-0472">Membrane</keyword>
<keyword evidence="2" id="KW-0812">Transmembrane</keyword>
<comment type="caution">
    <text evidence="3">The sequence shown here is derived from an EMBL/GenBank/DDBJ whole genome shotgun (WGS) entry which is preliminary data.</text>
</comment>
<dbReference type="OrthoDB" id="1113942at2"/>
<protein>
    <recommendedName>
        <fullName evidence="5">Outer membrane protein with beta-barrel domain</fullName>
    </recommendedName>
</protein>
<reference evidence="3 4" key="1">
    <citation type="submission" date="2018-05" db="EMBL/GenBank/DDBJ databases">
        <title>Genomic Encyclopedia of Type Strains, Phase IV (KMG-IV): sequencing the most valuable type-strain genomes for metagenomic binning, comparative biology and taxonomic classification.</title>
        <authorList>
            <person name="Goeker M."/>
        </authorList>
    </citation>
    <scope>NUCLEOTIDE SEQUENCE [LARGE SCALE GENOMIC DNA]</scope>
    <source>
        <strain evidence="3 4">DSM 28579</strain>
    </source>
</reference>
<feature type="region of interest" description="Disordered" evidence="1">
    <location>
        <begin position="127"/>
        <end position="165"/>
    </location>
</feature>
<dbReference type="RefSeq" id="WP_116495411.1">
    <property type="nucleotide sequence ID" value="NZ_QENZ01000003.1"/>
</dbReference>
<dbReference type="SUPFAM" id="SSF56925">
    <property type="entry name" value="OMPA-like"/>
    <property type="match status" value="1"/>
</dbReference>
<feature type="compositionally biased region" description="Basic and acidic residues" evidence="1">
    <location>
        <begin position="133"/>
        <end position="153"/>
    </location>
</feature>
<evidence type="ECO:0000256" key="1">
    <source>
        <dbReference type="SAM" id="MobiDB-lite"/>
    </source>
</evidence>
<sequence length="434" mass="49458">MEDNFFNNVKKQLGEHQVAPPDTAWDVIETSLDQGKSSSSIFWKRWMGVAALLAFPIGIGIILFLSKPKEAKYYTQTPEKQVFQKRIKEKKRTEIATENEDEISKQTDVNKRTIYLAKKSEQIISSNSITEDIPEKEPKKELRNKPENQKDNSKVTQKKWNENTHTTVDNRENIKKTNNLSPQENAPKEMFSKKNKKIQIEISPYTGITSIMPLSDANLITAKMNDFSTTNRVAMTYGSNFSVQVNSKLKIRSGIGVLNIEQQTQDIPLALTYGNDVSIENNIISASNLKVALPTSGLYEDMVYSSMELKNSQPIYETLSYELQFIEIPLGVEYKWLETSSFDLFTTTGISTLLRNKNNIYINENQQFAESTNINKTSFSANLGLKFNYQLNSKLSVNLEPQVKYLLNTVTNNNNLKPYTLGVNVGFSWKLFDE</sequence>
<organism evidence="3 4">
    <name type="scientific">Balneicella halophila</name>
    <dbReference type="NCBI Taxonomy" id="1537566"/>
    <lineage>
        <taxon>Bacteria</taxon>
        <taxon>Pseudomonadati</taxon>
        <taxon>Bacteroidota</taxon>
        <taxon>Bacteroidia</taxon>
        <taxon>Bacteroidales</taxon>
        <taxon>Balneicellaceae</taxon>
        <taxon>Balneicella</taxon>
    </lineage>
</organism>
<evidence type="ECO:0000313" key="4">
    <source>
        <dbReference type="Proteomes" id="UP000251835"/>
    </source>
</evidence>
<dbReference type="InterPro" id="IPR011250">
    <property type="entry name" value="OMP/PagP_B-barrel"/>
</dbReference>
<feature type="transmembrane region" description="Helical" evidence="2">
    <location>
        <begin position="46"/>
        <end position="65"/>
    </location>
</feature>
<gene>
    <name evidence="3" type="ORF">C7377_0125</name>
</gene>
<dbReference type="EMBL" id="QENZ01000003">
    <property type="protein sequence ID" value="PVX51835.1"/>
    <property type="molecule type" value="Genomic_DNA"/>
</dbReference>
<evidence type="ECO:0000313" key="3">
    <source>
        <dbReference type="EMBL" id="PVX51835.1"/>
    </source>
</evidence>
<dbReference type="Proteomes" id="UP000251835">
    <property type="component" value="Unassembled WGS sequence"/>
</dbReference>
<evidence type="ECO:0000256" key="2">
    <source>
        <dbReference type="SAM" id="Phobius"/>
    </source>
</evidence>
<evidence type="ECO:0008006" key="5">
    <source>
        <dbReference type="Google" id="ProtNLM"/>
    </source>
</evidence>
<proteinExistence type="predicted"/>
<keyword evidence="2" id="KW-1133">Transmembrane helix</keyword>
<name>A0A7L4UPX0_BALHA</name>
<keyword evidence="4" id="KW-1185">Reference proteome</keyword>